<dbReference type="AlphaFoldDB" id="A0A4P8IGN1"/>
<evidence type="ECO:0000256" key="3">
    <source>
        <dbReference type="ARBA" id="ARBA00023125"/>
    </source>
</evidence>
<proteinExistence type="inferred from homology"/>
<dbReference type="Gene3D" id="1.10.10.10">
    <property type="entry name" value="Winged helix-like DNA-binding domain superfamily/Winged helix DNA-binding domain"/>
    <property type="match status" value="1"/>
</dbReference>
<evidence type="ECO:0000256" key="1">
    <source>
        <dbReference type="ARBA" id="ARBA00009437"/>
    </source>
</evidence>
<name>A0A4P8IGN1_9FIRM</name>
<dbReference type="EMBL" id="CP040058">
    <property type="protein sequence ID" value="QCP35004.1"/>
    <property type="molecule type" value="Genomic_DNA"/>
</dbReference>
<evidence type="ECO:0000256" key="2">
    <source>
        <dbReference type="ARBA" id="ARBA00023015"/>
    </source>
</evidence>
<dbReference type="PRINTS" id="PR00039">
    <property type="entry name" value="HTHLYSR"/>
</dbReference>
<sequence length="289" mass="32767">MNLTQLQYFDALAKNQHYSRTAEELSIAQSSLSRSISQLEEELGTCLFEKKGRNVVLTKYGELFYRHVHAGLSEIGTGVQSVKELMDPRKGMIDLAFIYALSSSYVPRIIQDFSSQPENCGYQFHFYQGNTPSIIDLLKEGTCDLGICSYFCDEPLIEFTPVTECELRIAVSKNHPLARRSAVSLEEAAEYDMIFSLDKTQFLEQLFQDKGISPKVISRMQEDHAIASLVSINYGISVLPYDETLLSHDIRLIPAAPEPLFRKFYLAVQKNHYLSPAAKAFYRFVRGGF</sequence>
<evidence type="ECO:0000259" key="5">
    <source>
        <dbReference type="PROSITE" id="PS50931"/>
    </source>
</evidence>
<gene>
    <name evidence="6" type="ORF">AR1Y2_1550</name>
</gene>
<dbReference type="KEGG" id="arf:AR1Y2_1550"/>
<dbReference type="OrthoDB" id="1652954at2"/>
<feature type="domain" description="HTH lysR-type" evidence="5">
    <location>
        <begin position="1"/>
        <end position="58"/>
    </location>
</feature>
<dbReference type="InterPro" id="IPR036388">
    <property type="entry name" value="WH-like_DNA-bd_sf"/>
</dbReference>
<dbReference type="InterPro" id="IPR005119">
    <property type="entry name" value="LysR_subst-bd"/>
</dbReference>
<dbReference type="RefSeq" id="WP_137328439.1">
    <property type="nucleotide sequence ID" value="NZ_CP040058.1"/>
</dbReference>
<dbReference type="InterPro" id="IPR000847">
    <property type="entry name" value="LysR_HTH_N"/>
</dbReference>
<dbReference type="GO" id="GO:0003700">
    <property type="term" value="F:DNA-binding transcription factor activity"/>
    <property type="evidence" value="ECO:0007669"/>
    <property type="project" value="InterPro"/>
</dbReference>
<organism evidence="6 7">
    <name type="scientific">Anaerostipes rhamnosivorans</name>
    <dbReference type="NCBI Taxonomy" id="1229621"/>
    <lineage>
        <taxon>Bacteria</taxon>
        <taxon>Bacillati</taxon>
        <taxon>Bacillota</taxon>
        <taxon>Clostridia</taxon>
        <taxon>Lachnospirales</taxon>
        <taxon>Lachnospiraceae</taxon>
        <taxon>Anaerostipes</taxon>
    </lineage>
</organism>
<evidence type="ECO:0000313" key="7">
    <source>
        <dbReference type="Proteomes" id="UP000298653"/>
    </source>
</evidence>
<dbReference type="PANTHER" id="PTHR30346:SF28">
    <property type="entry name" value="HTH-TYPE TRANSCRIPTIONAL REGULATOR CYNR"/>
    <property type="match status" value="1"/>
</dbReference>
<dbReference type="SUPFAM" id="SSF46785">
    <property type="entry name" value="Winged helix' DNA-binding domain"/>
    <property type="match status" value="1"/>
</dbReference>
<accession>A0A4P8IGN1</accession>
<evidence type="ECO:0000256" key="4">
    <source>
        <dbReference type="ARBA" id="ARBA00023163"/>
    </source>
</evidence>
<keyword evidence="2" id="KW-0805">Transcription regulation</keyword>
<keyword evidence="4" id="KW-0804">Transcription</keyword>
<dbReference type="GO" id="GO:0032993">
    <property type="term" value="C:protein-DNA complex"/>
    <property type="evidence" value="ECO:0007669"/>
    <property type="project" value="TreeGrafter"/>
</dbReference>
<evidence type="ECO:0000313" key="6">
    <source>
        <dbReference type="EMBL" id="QCP35004.1"/>
    </source>
</evidence>
<dbReference type="InterPro" id="IPR036390">
    <property type="entry name" value="WH_DNA-bd_sf"/>
</dbReference>
<dbReference type="GO" id="GO:0003677">
    <property type="term" value="F:DNA binding"/>
    <property type="evidence" value="ECO:0007669"/>
    <property type="project" value="UniProtKB-KW"/>
</dbReference>
<keyword evidence="7" id="KW-1185">Reference proteome</keyword>
<dbReference type="SUPFAM" id="SSF53850">
    <property type="entry name" value="Periplasmic binding protein-like II"/>
    <property type="match status" value="1"/>
</dbReference>
<comment type="similarity">
    <text evidence="1">Belongs to the LysR transcriptional regulatory family.</text>
</comment>
<reference evidence="6 7" key="1">
    <citation type="submission" date="2019-05" db="EMBL/GenBank/DDBJ databases">
        <title>Complete genome sequencing of Anaerostipes rhamnosivorans.</title>
        <authorList>
            <person name="Bui T.P.N."/>
            <person name="de Vos W.M."/>
        </authorList>
    </citation>
    <scope>NUCLEOTIDE SEQUENCE [LARGE SCALE GENOMIC DNA]</scope>
    <source>
        <strain evidence="6 7">1y2</strain>
    </source>
</reference>
<protein>
    <submittedName>
        <fullName evidence="6">Transcriptional regulator, LysR family</fullName>
    </submittedName>
</protein>
<dbReference type="Pfam" id="PF03466">
    <property type="entry name" value="LysR_substrate"/>
    <property type="match status" value="1"/>
</dbReference>
<dbReference type="PROSITE" id="PS50931">
    <property type="entry name" value="HTH_LYSR"/>
    <property type="match status" value="1"/>
</dbReference>
<dbReference type="Gene3D" id="3.40.190.290">
    <property type="match status" value="1"/>
</dbReference>
<dbReference type="Proteomes" id="UP000298653">
    <property type="component" value="Chromosome"/>
</dbReference>
<dbReference type="FunFam" id="1.10.10.10:FF:000001">
    <property type="entry name" value="LysR family transcriptional regulator"/>
    <property type="match status" value="1"/>
</dbReference>
<dbReference type="PANTHER" id="PTHR30346">
    <property type="entry name" value="TRANSCRIPTIONAL DUAL REGULATOR HCAR-RELATED"/>
    <property type="match status" value="1"/>
</dbReference>
<keyword evidence="3" id="KW-0238">DNA-binding</keyword>
<dbReference type="Pfam" id="PF00126">
    <property type="entry name" value="HTH_1"/>
    <property type="match status" value="1"/>
</dbReference>